<evidence type="ECO:0000256" key="10">
    <source>
        <dbReference type="ARBA" id="ARBA00049091"/>
    </source>
</evidence>
<comment type="subunit">
    <text evidence="1">Monomer.</text>
</comment>
<keyword evidence="6" id="KW-1015">Disulfide bond</keyword>
<dbReference type="PANTHER" id="PTHR42801:SF20">
    <property type="entry name" value="ALKYL HYDROPEROXIDE REDUCTASE E"/>
    <property type="match status" value="1"/>
</dbReference>
<comment type="catalytic activity">
    <reaction evidence="10">
        <text>a hydroperoxide + [thioredoxin]-dithiol = an alcohol + [thioredoxin]-disulfide + H2O</text>
        <dbReference type="Rhea" id="RHEA:62620"/>
        <dbReference type="Rhea" id="RHEA-COMP:10698"/>
        <dbReference type="Rhea" id="RHEA-COMP:10700"/>
        <dbReference type="ChEBI" id="CHEBI:15377"/>
        <dbReference type="ChEBI" id="CHEBI:29950"/>
        <dbReference type="ChEBI" id="CHEBI:30879"/>
        <dbReference type="ChEBI" id="CHEBI:35924"/>
        <dbReference type="ChEBI" id="CHEBI:50058"/>
        <dbReference type="EC" id="1.11.1.24"/>
    </reaction>
</comment>
<accession>A0A6J6D9N9</accession>
<feature type="domain" description="Thioredoxin" evidence="11">
    <location>
        <begin position="3"/>
        <end position="152"/>
    </location>
</feature>
<evidence type="ECO:0000256" key="1">
    <source>
        <dbReference type="ARBA" id="ARBA00011245"/>
    </source>
</evidence>
<evidence type="ECO:0000256" key="7">
    <source>
        <dbReference type="ARBA" id="ARBA00023284"/>
    </source>
</evidence>
<dbReference type="EMBL" id="CAEZTL010000003">
    <property type="protein sequence ID" value="CAB4560617.1"/>
    <property type="molecule type" value="Genomic_DNA"/>
</dbReference>
<proteinExistence type="inferred from homology"/>
<keyword evidence="4" id="KW-0049">Antioxidant</keyword>
<dbReference type="GO" id="GO:0045454">
    <property type="term" value="P:cell redox homeostasis"/>
    <property type="evidence" value="ECO:0007669"/>
    <property type="project" value="TreeGrafter"/>
</dbReference>
<dbReference type="GO" id="GO:0034599">
    <property type="term" value="P:cellular response to oxidative stress"/>
    <property type="evidence" value="ECO:0007669"/>
    <property type="project" value="TreeGrafter"/>
</dbReference>
<dbReference type="PIRSF" id="PIRSF000239">
    <property type="entry name" value="AHPC"/>
    <property type="match status" value="1"/>
</dbReference>
<keyword evidence="5" id="KW-0560">Oxidoreductase</keyword>
<evidence type="ECO:0000256" key="5">
    <source>
        <dbReference type="ARBA" id="ARBA00023002"/>
    </source>
</evidence>
<dbReference type="PROSITE" id="PS51352">
    <property type="entry name" value="THIOREDOXIN_2"/>
    <property type="match status" value="1"/>
</dbReference>
<dbReference type="InterPro" id="IPR013766">
    <property type="entry name" value="Thioredoxin_domain"/>
</dbReference>
<evidence type="ECO:0000313" key="12">
    <source>
        <dbReference type="EMBL" id="CAB4560617.1"/>
    </source>
</evidence>
<dbReference type="InterPro" id="IPR000866">
    <property type="entry name" value="AhpC/TSA"/>
</dbReference>
<dbReference type="SUPFAM" id="SSF52833">
    <property type="entry name" value="Thioredoxin-like"/>
    <property type="match status" value="1"/>
</dbReference>
<dbReference type="AlphaFoldDB" id="A0A6J6D9N9"/>
<keyword evidence="7" id="KW-0676">Redox-active center</keyword>
<reference evidence="12" key="1">
    <citation type="submission" date="2020-05" db="EMBL/GenBank/DDBJ databases">
        <authorList>
            <person name="Chiriac C."/>
            <person name="Salcher M."/>
            <person name="Ghai R."/>
            <person name="Kavagutti S V."/>
        </authorList>
    </citation>
    <scope>NUCLEOTIDE SEQUENCE</scope>
</reference>
<dbReference type="InterPro" id="IPR036249">
    <property type="entry name" value="Thioredoxin-like_sf"/>
</dbReference>
<organism evidence="12">
    <name type="scientific">freshwater metagenome</name>
    <dbReference type="NCBI Taxonomy" id="449393"/>
    <lineage>
        <taxon>unclassified sequences</taxon>
        <taxon>metagenomes</taxon>
        <taxon>ecological metagenomes</taxon>
    </lineage>
</organism>
<dbReference type="PANTHER" id="PTHR42801">
    <property type="entry name" value="THIOREDOXIN-DEPENDENT PEROXIDE REDUCTASE"/>
    <property type="match status" value="1"/>
</dbReference>
<dbReference type="Gene3D" id="3.40.30.10">
    <property type="entry name" value="Glutaredoxin"/>
    <property type="match status" value="1"/>
</dbReference>
<name>A0A6J6D9N9_9ZZZZ</name>
<dbReference type="InterPro" id="IPR050924">
    <property type="entry name" value="Peroxiredoxin_BCP/PrxQ"/>
</dbReference>
<evidence type="ECO:0000256" key="3">
    <source>
        <dbReference type="ARBA" id="ARBA00022559"/>
    </source>
</evidence>
<dbReference type="Pfam" id="PF00578">
    <property type="entry name" value="AhpC-TSA"/>
    <property type="match status" value="1"/>
</dbReference>
<evidence type="ECO:0000256" key="2">
    <source>
        <dbReference type="ARBA" id="ARBA00013017"/>
    </source>
</evidence>
<gene>
    <name evidence="12" type="ORF">UFOPK1683_00065</name>
</gene>
<evidence type="ECO:0000256" key="8">
    <source>
        <dbReference type="ARBA" id="ARBA00032824"/>
    </source>
</evidence>
<evidence type="ECO:0000259" key="11">
    <source>
        <dbReference type="PROSITE" id="PS51352"/>
    </source>
</evidence>
<dbReference type="EC" id="1.11.1.24" evidence="2"/>
<evidence type="ECO:0000256" key="9">
    <source>
        <dbReference type="ARBA" id="ARBA00038489"/>
    </source>
</evidence>
<comment type="similarity">
    <text evidence="9">Belongs to the peroxiredoxin family. BCP/PrxQ subfamily.</text>
</comment>
<keyword evidence="3" id="KW-0575">Peroxidase</keyword>
<evidence type="ECO:0000256" key="4">
    <source>
        <dbReference type="ARBA" id="ARBA00022862"/>
    </source>
</evidence>
<evidence type="ECO:0000256" key="6">
    <source>
        <dbReference type="ARBA" id="ARBA00023157"/>
    </source>
</evidence>
<protein>
    <recommendedName>
        <fullName evidence="2">thioredoxin-dependent peroxiredoxin</fullName>
        <ecNumber evidence="2">1.11.1.24</ecNumber>
    </recommendedName>
    <alternativeName>
        <fullName evidence="8">Thioredoxin peroxidase</fullName>
    </alternativeName>
</protein>
<dbReference type="GO" id="GO:0005737">
    <property type="term" value="C:cytoplasm"/>
    <property type="evidence" value="ECO:0007669"/>
    <property type="project" value="TreeGrafter"/>
</dbReference>
<dbReference type="InterPro" id="IPR024706">
    <property type="entry name" value="Peroxiredoxin_AhpC-typ"/>
</dbReference>
<dbReference type="GO" id="GO:0008379">
    <property type="term" value="F:thioredoxin peroxidase activity"/>
    <property type="evidence" value="ECO:0007669"/>
    <property type="project" value="TreeGrafter"/>
</dbReference>
<sequence length="152" mass="16719">MTITLGSAAPDFELSDQHGNKVSLASFKGKKNVVLLFYPFSFTGTCTGELCAMRDDLAAFQNDSVQVLAVSCDSMFTQRIFAEKEGYEFPVLADFWPHGAVAQSYGIFDDLRGCSLRGTYVIDKEGIVRWQIVNGLGDARNLEDYKIALAAL</sequence>
<dbReference type="CDD" id="cd03018">
    <property type="entry name" value="PRX_AhpE_like"/>
    <property type="match status" value="1"/>
</dbReference>
<dbReference type="FunFam" id="3.40.30.10:FF:000118">
    <property type="entry name" value="Peroxiredoxin AhpE"/>
    <property type="match status" value="1"/>
</dbReference>